<reference evidence="1 2" key="1">
    <citation type="submission" date="2016-07" db="EMBL/GenBank/DDBJ databases">
        <title>Pervasive Adenine N6-methylation of Active Genes in Fungi.</title>
        <authorList>
            <consortium name="DOE Joint Genome Institute"/>
            <person name="Mondo S.J."/>
            <person name="Dannebaum R.O."/>
            <person name="Kuo R.C."/>
            <person name="Labutti K."/>
            <person name="Haridas S."/>
            <person name="Kuo A."/>
            <person name="Salamov A."/>
            <person name="Ahrendt S.R."/>
            <person name="Lipzen A."/>
            <person name="Sullivan W."/>
            <person name="Andreopoulos W.B."/>
            <person name="Clum A."/>
            <person name="Lindquist E."/>
            <person name="Daum C."/>
            <person name="Ramamoorthy G.K."/>
            <person name="Gryganskyi A."/>
            <person name="Culley D."/>
            <person name="Magnuson J.K."/>
            <person name="James T.Y."/>
            <person name="O'Malley M.A."/>
            <person name="Stajich J.E."/>
            <person name="Spatafora J.W."/>
            <person name="Visel A."/>
            <person name="Grigoriev I.V."/>
        </authorList>
    </citation>
    <scope>NUCLEOTIDE SEQUENCE [LARGE SCALE GENOMIC DNA]</scope>
    <source>
        <strain evidence="1 2">NRRL 1336</strain>
    </source>
</reference>
<dbReference type="AlphaFoldDB" id="A0A1X2IKW6"/>
<evidence type="ECO:0000313" key="1">
    <source>
        <dbReference type="EMBL" id="ORZ18192.1"/>
    </source>
</evidence>
<dbReference type="SUPFAM" id="SSF49777">
    <property type="entry name" value="PEBP-like"/>
    <property type="match status" value="1"/>
</dbReference>
<dbReference type="GO" id="GO:0046578">
    <property type="term" value="P:regulation of Ras protein signal transduction"/>
    <property type="evidence" value="ECO:0007669"/>
    <property type="project" value="TreeGrafter"/>
</dbReference>
<dbReference type="InterPro" id="IPR008914">
    <property type="entry name" value="PEBP"/>
</dbReference>
<dbReference type="InterPro" id="IPR035810">
    <property type="entry name" value="PEBP_euk"/>
</dbReference>
<dbReference type="GO" id="GO:0005543">
    <property type="term" value="F:phospholipid binding"/>
    <property type="evidence" value="ECO:0007669"/>
    <property type="project" value="TreeGrafter"/>
</dbReference>
<dbReference type="CDD" id="cd00866">
    <property type="entry name" value="PEBP_euk"/>
    <property type="match status" value="1"/>
</dbReference>
<dbReference type="GO" id="GO:0030414">
    <property type="term" value="F:peptidase inhibitor activity"/>
    <property type="evidence" value="ECO:0007669"/>
    <property type="project" value="TreeGrafter"/>
</dbReference>
<dbReference type="STRING" id="90262.A0A1X2IKW6"/>
<name>A0A1X2IKW6_9FUNG</name>
<proteinExistence type="predicted"/>
<dbReference type="OrthoDB" id="2506647at2759"/>
<protein>
    <submittedName>
        <fullName evidence="1">Phosphatidylethanolamine-binding protein</fullName>
    </submittedName>
</protein>
<dbReference type="EMBL" id="MCGE01000009">
    <property type="protein sequence ID" value="ORZ18192.1"/>
    <property type="molecule type" value="Genomic_DNA"/>
</dbReference>
<organism evidence="1 2">
    <name type="scientific">Absidia repens</name>
    <dbReference type="NCBI Taxonomy" id="90262"/>
    <lineage>
        <taxon>Eukaryota</taxon>
        <taxon>Fungi</taxon>
        <taxon>Fungi incertae sedis</taxon>
        <taxon>Mucoromycota</taxon>
        <taxon>Mucoromycotina</taxon>
        <taxon>Mucoromycetes</taxon>
        <taxon>Mucorales</taxon>
        <taxon>Cunninghamellaceae</taxon>
        <taxon>Absidia</taxon>
    </lineage>
</organism>
<dbReference type="Pfam" id="PF01161">
    <property type="entry name" value="PBP"/>
    <property type="match status" value="1"/>
</dbReference>
<dbReference type="Proteomes" id="UP000193560">
    <property type="component" value="Unassembled WGS sequence"/>
</dbReference>
<accession>A0A1X2IKW6</accession>
<gene>
    <name evidence="1" type="ORF">BCR42DRAFT_436933</name>
</gene>
<keyword evidence="2" id="KW-1185">Reference proteome</keyword>
<dbReference type="InterPro" id="IPR036610">
    <property type="entry name" value="PEBP-like_sf"/>
</dbReference>
<sequence length="185" mass="20728">MPLITYDMNVRHSLKEAGIIPELISEDFYPQAFLVVKYGDELVSLGNHFTTEQTAKAPEAVFLPADEHAGGYTILLIDPDVPSISNHSLGPYNHWTVVNIPGGQQEKVNDPSTQLLDYRGPAPPPRSGDHRYTFLIYKQQNQHQSFEPLPSSGEDRRKFDFKHFAETNHLELIGVNFFYCAAGGA</sequence>
<dbReference type="GO" id="GO:0030162">
    <property type="term" value="P:regulation of proteolysis"/>
    <property type="evidence" value="ECO:0007669"/>
    <property type="project" value="TreeGrafter"/>
</dbReference>
<evidence type="ECO:0000313" key="2">
    <source>
        <dbReference type="Proteomes" id="UP000193560"/>
    </source>
</evidence>
<dbReference type="Gene3D" id="3.90.280.10">
    <property type="entry name" value="PEBP-like"/>
    <property type="match status" value="1"/>
</dbReference>
<dbReference type="PANTHER" id="PTHR11362:SF148">
    <property type="entry name" value="CARBOXYPEPTIDASE Y INHIBITOR"/>
    <property type="match status" value="1"/>
</dbReference>
<dbReference type="PANTHER" id="PTHR11362">
    <property type="entry name" value="PHOSPHATIDYLETHANOLAMINE-BINDING PROTEIN"/>
    <property type="match status" value="1"/>
</dbReference>
<comment type="caution">
    <text evidence="1">The sequence shown here is derived from an EMBL/GenBank/DDBJ whole genome shotgun (WGS) entry which is preliminary data.</text>
</comment>